<name>C4V1J5_9FIRM</name>
<dbReference type="InterPro" id="IPR036388">
    <property type="entry name" value="WH-like_DNA-bd_sf"/>
</dbReference>
<evidence type="ECO:0000256" key="2">
    <source>
        <dbReference type="ARBA" id="ARBA00023125"/>
    </source>
</evidence>
<dbReference type="Gene3D" id="1.10.10.10">
    <property type="entry name" value="Winged helix-like DNA-binding domain superfamily/Winged helix DNA-binding domain"/>
    <property type="match status" value="1"/>
</dbReference>
<evidence type="ECO:0000259" key="4">
    <source>
        <dbReference type="PROSITE" id="PS51071"/>
    </source>
</evidence>
<dbReference type="InterPro" id="IPR000281">
    <property type="entry name" value="HTH_RpiR"/>
</dbReference>
<dbReference type="Pfam" id="PF01380">
    <property type="entry name" value="SIS"/>
    <property type="match status" value="1"/>
</dbReference>
<keyword evidence="1" id="KW-0805">Transcription regulation</keyword>
<dbReference type="RefSeq" id="WP_006690653.1">
    <property type="nucleotide sequence ID" value="NZ_GG694007.1"/>
</dbReference>
<keyword evidence="3" id="KW-0804">Transcription</keyword>
<keyword evidence="2" id="KW-0238">DNA-binding</keyword>
<accession>C4V1J5</accession>
<dbReference type="GO" id="GO:0097367">
    <property type="term" value="F:carbohydrate derivative binding"/>
    <property type="evidence" value="ECO:0007669"/>
    <property type="project" value="InterPro"/>
</dbReference>
<dbReference type="AlphaFoldDB" id="C4V1J5"/>
<sequence>MANTVFLQLIEDKLGTLTKSEKKIAEYILEHPNRVVDATITELAERIGTSDASIVRFCKLFGCKGYQNFKIRLAREVVPHYKQLNVALEQHDTALTICQKIFNTEIATLHETLEMLNVEHLQTMAQRIREADYIEVFGSGGSSVVAQDIRHKFLKVGIRCTVLLDADIQAMSASLLKKGDVAIGISHTGSTKSVFHCLKMARKNGAYVILLTTQAKSPIGRIADLVIPVGSKETLFKSESTSARIAELVVMDAVLALAVSDDYKKYNVKITKTRDATSENKF</sequence>
<organism evidence="6 7">
    <name type="scientific">Selenomonas flueggei ATCC 43531</name>
    <dbReference type="NCBI Taxonomy" id="638302"/>
    <lineage>
        <taxon>Bacteria</taxon>
        <taxon>Bacillati</taxon>
        <taxon>Bacillota</taxon>
        <taxon>Negativicutes</taxon>
        <taxon>Selenomonadales</taxon>
        <taxon>Selenomonadaceae</taxon>
        <taxon>Selenomonas</taxon>
    </lineage>
</organism>
<reference evidence="6 7" key="1">
    <citation type="submission" date="2009-04" db="EMBL/GenBank/DDBJ databases">
        <authorList>
            <person name="Qin X."/>
            <person name="Bachman B."/>
            <person name="Battles P."/>
            <person name="Bell A."/>
            <person name="Bess C."/>
            <person name="Bickham C."/>
            <person name="Chaboub L."/>
            <person name="Chen D."/>
            <person name="Coyle M."/>
            <person name="Deiros D.R."/>
            <person name="Dinh H."/>
            <person name="Forbes L."/>
            <person name="Fowler G."/>
            <person name="Francisco L."/>
            <person name="Fu Q."/>
            <person name="Gubbala S."/>
            <person name="Hale W."/>
            <person name="Han Y."/>
            <person name="Hemphill L."/>
            <person name="Highlander S.K."/>
            <person name="Hirani K."/>
            <person name="Hogues M."/>
            <person name="Jackson L."/>
            <person name="Jakkamsetti A."/>
            <person name="Javaid M."/>
            <person name="Jiang H."/>
            <person name="Korchina V."/>
            <person name="Kovar C."/>
            <person name="Lara F."/>
            <person name="Lee S."/>
            <person name="Mata R."/>
            <person name="Mathew T."/>
            <person name="Moen C."/>
            <person name="Morales K."/>
            <person name="Munidasa M."/>
            <person name="Nazareth L."/>
            <person name="Ngo R."/>
            <person name="Nguyen L."/>
            <person name="Okwuonu G."/>
            <person name="Ongeri F."/>
            <person name="Patil S."/>
            <person name="Petrosino J."/>
            <person name="Pham C."/>
            <person name="Pham P."/>
            <person name="Pu L.-L."/>
            <person name="Puazo M."/>
            <person name="Raj R."/>
            <person name="Reid J."/>
            <person name="Rouhana J."/>
            <person name="Saada N."/>
            <person name="Shang Y."/>
            <person name="Simmons D."/>
            <person name="Thornton R."/>
            <person name="Warren J."/>
            <person name="Weissenberger G."/>
            <person name="Zhang J."/>
            <person name="Zhang L."/>
            <person name="Zhou C."/>
            <person name="Zhu D."/>
            <person name="Muzny D."/>
            <person name="Worley K."/>
            <person name="Gibbs R."/>
        </authorList>
    </citation>
    <scope>NUCLEOTIDE SEQUENCE [LARGE SCALE GENOMIC DNA]</scope>
    <source>
        <strain evidence="6 7">ATCC 43531</strain>
    </source>
</reference>
<dbReference type="Proteomes" id="UP000005309">
    <property type="component" value="Unassembled WGS sequence"/>
</dbReference>
<dbReference type="SUPFAM" id="SSF46689">
    <property type="entry name" value="Homeodomain-like"/>
    <property type="match status" value="1"/>
</dbReference>
<dbReference type="PANTHER" id="PTHR30514:SF1">
    <property type="entry name" value="HTH-TYPE TRANSCRIPTIONAL REGULATOR HEXR-RELATED"/>
    <property type="match status" value="1"/>
</dbReference>
<dbReference type="eggNOG" id="COG1737">
    <property type="taxonomic scope" value="Bacteria"/>
</dbReference>
<dbReference type="HOGENOM" id="CLU_055769_0_4_9"/>
<dbReference type="GO" id="GO:0003677">
    <property type="term" value="F:DNA binding"/>
    <property type="evidence" value="ECO:0007669"/>
    <property type="project" value="UniProtKB-KW"/>
</dbReference>
<evidence type="ECO:0000259" key="5">
    <source>
        <dbReference type="PROSITE" id="PS51464"/>
    </source>
</evidence>
<dbReference type="InterPro" id="IPR009057">
    <property type="entry name" value="Homeodomain-like_sf"/>
</dbReference>
<evidence type="ECO:0000256" key="1">
    <source>
        <dbReference type="ARBA" id="ARBA00023015"/>
    </source>
</evidence>
<dbReference type="PROSITE" id="PS51071">
    <property type="entry name" value="HTH_RPIR"/>
    <property type="match status" value="1"/>
</dbReference>
<dbReference type="InterPro" id="IPR047640">
    <property type="entry name" value="RpiR-like"/>
</dbReference>
<evidence type="ECO:0000313" key="7">
    <source>
        <dbReference type="Proteomes" id="UP000005309"/>
    </source>
</evidence>
<dbReference type="Gene3D" id="3.40.50.10490">
    <property type="entry name" value="Glucose-6-phosphate isomerase like protein, domain 1"/>
    <property type="match status" value="1"/>
</dbReference>
<dbReference type="SUPFAM" id="SSF53697">
    <property type="entry name" value="SIS domain"/>
    <property type="match status" value="1"/>
</dbReference>
<gene>
    <name evidence="6" type="ORF">HMPREF0908_0389</name>
</gene>
<proteinExistence type="predicted"/>
<dbReference type="OrthoDB" id="3684496at2"/>
<evidence type="ECO:0000256" key="3">
    <source>
        <dbReference type="ARBA" id="ARBA00023163"/>
    </source>
</evidence>
<dbReference type="InterPro" id="IPR001347">
    <property type="entry name" value="SIS_dom"/>
</dbReference>
<dbReference type="Pfam" id="PF01418">
    <property type="entry name" value="HTH_6"/>
    <property type="match status" value="1"/>
</dbReference>
<feature type="domain" description="SIS" evidence="5">
    <location>
        <begin position="124"/>
        <end position="264"/>
    </location>
</feature>
<comment type="caution">
    <text evidence="6">The sequence shown here is derived from an EMBL/GenBank/DDBJ whole genome shotgun (WGS) entry which is preliminary data.</text>
</comment>
<keyword evidence="7" id="KW-1185">Reference proteome</keyword>
<dbReference type="InterPro" id="IPR035472">
    <property type="entry name" value="RpiR-like_SIS"/>
</dbReference>
<dbReference type="CDD" id="cd05013">
    <property type="entry name" value="SIS_RpiR"/>
    <property type="match status" value="1"/>
</dbReference>
<evidence type="ECO:0000313" key="6">
    <source>
        <dbReference type="EMBL" id="EEQ49321.1"/>
    </source>
</evidence>
<dbReference type="InterPro" id="IPR046348">
    <property type="entry name" value="SIS_dom_sf"/>
</dbReference>
<dbReference type="EMBL" id="ACLA01000005">
    <property type="protein sequence ID" value="EEQ49321.1"/>
    <property type="molecule type" value="Genomic_DNA"/>
</dbReference>
<feature type="domain" description="HTH rpiR-type" evidence="4">
    <location>
        <begin position="4"/>
        <end position="80"/>
    </location>
</feature>
<dbReference type="GO" id="GO:0003700">
    <property type="term" value="F:DNA-binding transcription factor activity"/>
    <property type="evidence" value="ECO:0007669"/>
    <property type="project" value="InterPro"/>
</dbReference>
<dbReference type="GO" id="GO:1901135">
    <property type="term" value="P:carbohydrate derivative metabolic process"/>
    <property type="evidence" value="ECO:0007669"/>
    <property type="project" value="InterPro"/>
</dbReference>
<dbReference type="PROSITE" id="PS51464">
    <property type="entry name" value="SIS"/>
    <property type="match status" value="1"/>
</dbReference>
<dbReference type="PANTHER" id="PTHR30514">
    <property type="entry name" value="GLUCOKINASE"/>
    <property type="match status" value="1"/>
</dbReference>
<dbReference type="STRING" id="638302.HMPREF0908_0389"/>
<protein>
    <submittedName>
        <fullName evidence="6">Transcriptional regulator, RpiR family</fullName>
    </submittedName>
</protein>